<keyword evidence="1" id="KW-0805">Transcription regulation</keyword>
<dbReference type="Pfam" id="PF00440">
    <property type="entry name" value="TetR_N"/>
    <property type="match status" value="1"/>
</dbReference>
<keyword evidence="2 4" id="KW-0238">DNA-binding</keyword>
<evidence type="ECO:0000256" key="2">
    <source>
        <dbReference type="ARBA" id="ARBA00023125"/>
    </source>
</evidence>
<dbReference type="Gene3D" id="1.10.357.10">
    <property type="entry name" value="Tetracycline Repressor, domain 2"/>
    <property type="match status" value="1"/>
</dbReference>
<dbReference type="PANTHER" id="PTHR30055:SF234">
    <property type="entry name" value="HTH-TYPE TRANSCRIPTIONAL REGULATOR BETI"/>
    <property type="match status" value="1"/>
</dbReference>
<sequence>MTAATPRPPGWQAEKSQRMRDAVLTATAECLLEVGFAQTTTERIVRAAGVSRGAMTHHFPSRNALLAAAAAQLAGQQVGQFDAVLGDDSAWSEDLLTRERLESQLGQLLECFRSPVALAFDELQQGARAEAELQGQVAPHSRFVAQHMRRRLARRFPAWDEAGQRQQGEALADMMLLTLQGMAREPDIGIAETPLVATLARVVVAEYALAQSRRDRHSGYF</sequence>
<dbReference type="PANTHER" id="PTHR30055">
    <property type="entry name" value="HTH-TYPE TRANSCRIPTIONAL REGULATOR RUTR"/>
    <property type="match status" value="1"/>
</dbReference>
<dbReference type="InterPro" id="IPR001647">
    <property type="entry name" value="HTH_TetR"/>
</dbReference>
<feature type="DNA-binding region" description="H-T-H motif" evidence="4">
    <location>
        <begin position="40"/>
        <end position="59"/>
    </location>
</feature>
<dbReference type="InterPro" id="IPR009057">
    <property type="entry name" value="Homeodomain-like_sf"/>
</dbReference>
<keyword evidence="7" id="KW-1185">Reference proteome</keyword>
<evidence type="ECO:0000313" key="7">
    <source>
        <dbReference type="Proteomes" id="UP001562065"/>
    </source>
</evidence>
<dbReference type="SUPFAM" id="SSF46689">
    <property type="entry name" value="Homeodomain-like"/>
    <property type="match status" value="1"/>
</dbReference>
<dbReference type="Proteomes" id="UP001562065">
    <property type="component" value="Unassembled WGS sequence"/>
</dbReference>
<dbReference type="PROSITE" id="PS50977">
    <property type="entry name" value="HTH_TETR_2"/>
    <property type="match status" value="1"/>
</dbReference>
<comment type="caution">
    <text evidence="6">The sequence shown here is derived from an EMBL/GenBank/DDBJ whole genome shotgun (WGS) entry which is preliminary data.</text>
</comment>
<protein>
    <submittedName>
        <fullName evidence="6">TetR/AcrR family transcriptional regulator</fullName>
    </submittedName>
</protein>
<dbReference type="PRINTS" id="PR00455">
    <property type="entry name" value="HTHTETR"/>
</dbReference>
<evidence type="ECO:0000256" key="4">
    <source>
        <dbReference type="PROSITE-ProRule" id="PRU00335"/>
    </source>
</evidence>
<proteinExistence type="predicted"/>
<reference evidence="6 7" key="1">
    <citation type="submission" date="2024-07" db="EMBL/GenBank/DDBJ databases">
        <authorList>
            <person name="Ren Q."/>
        </authorList>
    </citation>
    <scope>NUCLEOTIDE SEQUENCE [LARGE SCALE GENOMIC DNA]</scope>
    <source>
        <strain evidence="6 7">REN37</strain>
    </source>
</reference>
<dbReference type="RefSeq" id="WP_369454321.1">
    <property type="nucleotide sequence ID" value="NZ_JBGCUO010000001.1"/>
</dbReference>
<dbReference type="InterPro" id="IPR050109">
    <property type="entry name" value="HTH-type_TetR-like_transc_reg"/>
</dbReference>
<evidence type="ECO:0000313" key="6">
    <source>
        <dbReference type="EMBL" id="MEY1661083.1"/>
    </source>
</evidence>
<accession>A0ABV4AF13</accession>
<evidence type="ECO:0000259" key="5">
    <source>
        <dbReference type="PROSITE" id="PS50977"/>
    </source>
</evidence>
<feature type="domain" description="HTH tetR-type" evidence="5">
    <location>
        <begin position="17"/>
        <end position="77"/>
    </location>
</feature>
<dbReference type="EMBL" id="JBGCUO010000001">
    <property type="protein sequence ID" value="MEY1661083.1"/>
    <property type="molecule type" value="Genomic_DNA"/>
</dbReference>
<name>A0ABV4AF13_9GAMM</name>
<organism evidence="6 7">
    <name type="scientific">Isoalcanivorax beigongshangi</name>
    <dbReference type="NCBI Taxonomy" id="3238810"/>
    <lineage>
        <taxon>Bacteria</taxon>
        <taxon>Pseudomonadati</taxon>
        <taxon>Pseudomonadota</taxon>
        <taxon>Gammaproteobacteria</taxon>
        <taxon>Oceanospirillales</taxon>
        <taxon>Alcanivoracaceae</taxon>
        <taxon>Isoalcanivorax</taxon>
    </lineage>
</organism>
<gene>
    <name evidence="6" type="ORF">AB5I84_02850</name>
</gene>
<evidence type="ECO:0000256" key="1">
    <source>
        <dbReference type="ARBA" id="ARBA00023015"/>
    </source>
</evidence>
<keyword evidence="3" id="KW-0804">Transcription</keyword>
<evidence type="ECO:0000256" key="3">
    <source>
        <dbReference type="ARBA" id="ARBA00023163"/>
    </source>
</evidence>